<evidence type="ECO:0000313" key="1">
    <source>
        <dbReference type="EMBL" id="MFC4633741.1"/>
    </source>
</evidence>
<dbReference type="PROSITE" id="PS51257">
    <property type="entry name" value="PROKAR_LIPOPROTEIN"/>
    <property type="match status" value="1"/>
</dbReference>
<name>A0ABV9HW65_9FLAO</name>
<dbReference type="RefSeq" id="WP_379977968.1">
    <property type="nucleotide sequence ID" value="NZ_JBHSFV010000003.1"/>
</dbReference>
<protein>
    <recommendedName>
        <fullName evidence="3">Lipoprotein</fullName>
    </recommendedName>
</protein>
<proteinExistence type="predicted"/>
<organism evidence="1 2">
    <name type="scientific">Dokdonia ponticola</name>
    <dbReference type="NCBI Taxonomy" id="2041041"/>
    <lineage>
        <taxon>Bacteria</taxon>
        <taxon>Pseudomonadati</taxon>
        <taxon>Bacteroidota</taxon>
        <taxon>Flavobacteriia</taxon>
        <taxon>Flavobacteriales</taxon>
        <taxon>Flavobacteriaceae</taxon>
        <taxon>Dokdonia</taxon>
    </lineage>
</organism>
<dbReference type="EMBL" id="JBHSFV010000003">
    <property type="protein sequence ID" value="MFC4633741.1"/>
    <property type="molecule type" value="Genomic_DNA"/>
</dbReference>
<comment type="caution">
    <text evidence="1">The sequence shown here is derived from an EMBL/GenBank/DDBJ whole genome shotgun (WGS) entry which is preliminary data.</text>
</comment>
<reference evidence="2" key="1">
    <citation type="journal article" date="2019" name="Int. J. Syst. Evol. Microbiol.">
        <title>The Global Catalogue of Microorganisms (GCM) 10K type strain sequencing project: providing services to taxonomists for standard genome sequencing and annotation.</title>
        <authorList>
            <consortium name="The Broad Institute Genomics Platform"/>
            <consortium name="The Broad Institute Genome Sequencing Center for Infectious Disease"/>
            <person name="Wu L."/>
            <person name="Ma J."/>
        </authorList>
    </citation>
    <scope>NUCLEOTIDE SEQUENCE [LARGE SCALE GENOMIC DNA]</scope>
    <source>
        <strain evidence="2">YJ-61-S</strain>
    </source>
</reference>
<evidence type="ECO:0008006" key="3">
    <source>
        <dbReference type="Google" id="ProtNLM"/>
    </source>
</evidence>
<gene>
    <name evidence="1" type="ORF">ACFO3O_07470</name>
</gene>
<evidence type="ECO:0000313" key="2">
    <source>
        <dbReference type="Proteomes" id="UP001596043"/>
    </source>
</evidence>
<accession>A0ABV9HW65</accession>
<sequence>MNKYVLFLFATFSLFYGCSLPDDDVEGNQEEDLALLQDLFEEFATMTNHPCTDAEEWEFVAYGSKACGGPQGYIAYPTTIDVEIFLTLVENYTTEEAIYNSNYGIVSTCEIPAEPVDVICENEEAVLVYE</sequence>
<keyword evidence="2" id="KW-1185">Reference proteome</keyword>
<dbReference type="Proteomes" id="UP001596043">
    <property type="component" value="Unassembled WGS sequence"/>
</dbReference>